<gene>
    <name evidence="1" type="ORF">ACH5RR_000203</name>
</gene>
<proteinExistence type="predicted"/>
<evidence type="ECO:0000313" key="1">
    <source>
        <dbReference type="EMBL" id="KAL3536837.1"/>
    </source>
</evidence>
<reference evidence="1 2" key="1">
    <citation type="submission" date="2024-11" db="EMBL/GenBank/DDBJ databases">
        <title>A near-complete genome assembly of Cinchona calisaya.</title>
        <authorList>
            <person name="Lian D.C."/>
            <person name="Zhao X.W."/>
            <person name="Wei L."/>
        </authorList>
    </citation>
    <scope>NUCLEOTIDE SEQUENCE [LARGE SCALE GENOMIC DNA]</scope>
    <source>
        <tissue evidence="1">Nenye</tissue>
    </source>
</reference>
<keyword evidence="2" id="KW-1185">Reference proteome</keyword>
<name>A0ABD3AZZ6_9GENT</name>
<sequence>MDKNAMCRKCYAEMPESKKKELLLHRRESYPEKKIKDRSRDAYHPIVDQARTYKRKRQAYVSKTMLGHVEIGVMHPESDRLCSQNEASPFNTLLDTVLDNSENYLASSCTRDRFNEQQHPSFSSSVAMPPLCTEGNVSASLNPAYVGETRPPDSAFNVMSSGWSGLSISRTTRHISLVSTPLDTVIVDEARPPDSDFNFEDSSWSRSSTCRPTRLISLGNKELVAEMHDHENKIPAPFDYPKLTELAKFVNVEKNSIDVLALAVHALPVYLVHKDSEESFVQKFVIVDPPVQEAR</sequence>
<protein>
    <submittedName>
        <fullName evidence="1">Uncharacterized protein</fullName>
    </submittedName>
</protein>
<dbReference type="EMBL" id="JBJUIK010000001">
    <property type="protein sequence ID" value="KAL3536837.1"/>
    <property type="molecule type" value="Genomic_DNA"/>
</dbReference>
<organism evidence="1 2">
    <name type="scientific">Cinchona calisaya</name>
    <dbReference type="NCBI Taxonomy" id="153742"/>
    <lineage>
        <taxon>Eukaryota</taxon>
        <taxon>Viridiplantae</taxon>
        <taxon>Streptophyta</taxon>
        <taxon>Embryophyta</taxon>
        <taxon>Tracheophyta</taxon>
        <taxon>Spermatophyta</taxon>
        <taxon>Magnoliopsida</taxon>
        <taxon>eudicotyledons</taxon>
        <taxon>Gunneridae</taxon>
        <taxon>Pentapetalae</taxon>
        <taxon>asterids</taxon>
        <taxon>lamiids</taxon>
        <taxon>Gentianales</taxon>
        <taxon>Rubiaceae</taxon>
        <taxon>Cinchonoideae</taxon>
        <taxon>Cinchoneae</taxon>
        <taxon>Cinchona</taxon>
    </lineage>
</organism>
<accession>A0ABD3AZZ6</accession>
<evidence type="ECO:0000313" key="2">
    <source>
        <dbReference type="Proteomes" id="UP001630127"/>
    </source>
</evidence>
<comment type="caution">
    <text evidence="1">The sequence shown here is derived from an EMBL/GenBank/DDBJ whole genome shotgun (WGS) entry which is preliminary data.</text>
</comment>
<dbReference type="Proteomes" id="UP001630127">
    <property type="component" value="Unassembled WGS sequence"/>
</dbReference>
<dbReference type="AlphaFoldDB" id="A0ABD3AZZ6"/>